<sequence length="270" mass="30908">MGPEDCFRTIVSLKKAKEGTSRQAKVELCAAKSNGSKQDSQRKSGIPGKRIEDTAATRIQAAFRAFLARRTLYRLRCAVRFQSLTHGLPAIQQVSTALGYLHSWSRIQTQIRARRINMVAEAHMRQKRLENQLKFEAKLQKLELEWCGGPGTKEDILAKIQQREAAAAKRERALAYALSHQWRANSSYYLSPPSYCLDKECSGWSWLEHWIVTQPWEIRPQLNSTETTAKQLGKSAKPHNTQRSKQLQLHYRNLATKRQLPFSCNSRLAM</sequence>
<comment type="similarity">
    <text evidence="2">Belongs to the IQD family.</text>
</comment>
<evidence type="ECO:0000313" key="4">
    <source>
        <dbReference type="RefSeq" id="XP_030550194.1"/>
    </source>
</evidence>
<dbReference type="GeneID" id="115755066"/>
<dbReference type="Pfam" id="PF00612">
    <property type="entry name" value="IQ"/>
    <property type="match status" value="1"/>
</dbReference>
<keyword evidence="3" id="KW-1185">Reference proteome</keyword>
<proteinExistence type="inferred from homology"/>
<accession>A0A8B8QSK7</accession>
<evidence type="ECO:0000256" key="2">
    <source>
        <dbReference type="ARBA" id="ARBA00024341"/>
    </source>
</evidence>
<dbReference type="GO" id="GO:0005516">
    <property type="term" value="F:calmodulin binding"/>
    <property type="evidence" value="ECO:0007669"/>
    <property type="project" value="UniProtKB-KW"/>
</dbReference>
<protein>
    <submittedName>
        <fullName evidence="4">Protein IQ-DOMAIN 10-like isoform X1</fullName>
    </submittedName>
</protein>
<keyword evidence="1" id="KW-0112">Calmodulin-binding</keyword>
<dbReference type="PANTHER" id="PTHR32295">
    <property type="entry name" value="IQ-DOMAIN 5-RELATED"/>
    <property type="match status" value="1"/>
</dbReference>
<dbReference type="KEGG" id="rarg:115755066"/>
<dbReference type="InterPro" id="IPR000048">
    <property type="entry name" value="IQ_motif_EF-hand-BS"/>
</dbReference>
<reference evidence="4" key="2">
    <citation type="submission" date="2025-08" db="UniProtKB">
        <authorList>
            <consortium name="RefSeq"/>
        </authorList>
    </citation>
    <scope>IDENTIFICATION</scope>
    <source>
        <tissue evidence="4">Leaf</tissue>
    </source>
</reference>
<organism evidence="3 4">
    <name type="scientific">Rhodamnia argentea</name>
    <dbReference type="NCBI Taxonomy" id="178133"/>
    <lineage>
        <taxon>Eukaryota</taxon>
        <taxon>Viridiplantae</taxon>
        <taxon>Streptophyta</taxon>
        <taxon>Embryophyta</taxon>
        <taxon>Tracheophyta</taxon>
        <taxon>Spermatophyta</taxon>
        <taxon>Magnoliopsida</taxon>
        <taxon>eudicotyledons</taxon>
        <taxon>Gunneridae</taxon>
        <taxon>Pentapetalae</taxon>
        <taxon>rosids</taxon>
        <taxon>malvids</taxon>
        <taxon>Myrtales</taxon>
        <taxon>Myrtaceae</taxon>
        <taxon>Myrtoideae</taxon>
        <taxon>Myrteae</taxon>
        <taxon>Australasian group</taxon>
        <taxon>Rhodamnia</taxon>
    </lineage>
</organism>
<dbReference type="OrthoDB" id="1923765at2759"/>
<dbReference type="AlphaFoldDB" id="A0A8B8QSK7"/>
<dbReference type="RefSeq" id="XP_030550194.1">
    <property type="nucleotide sequence ID" value="XM_030694334.2"/>
</dbReference>
<dbReference type="PANTHER" id="PTHR32295:SF93">
    <property type="entry name" value="PROTEIN IQ-DOMAIN 9"/>
    <property type="match status" value="1"/>
</dbReference>
<name>A0A8B8QSK7_9MYRT</name>
<dbReference type="Proteomes" id="UP000827889">
    <property type="component" value="Chromosome 2"/>
</dbReference>
<dbReference type="PROSITE" id="PS50096">
    <property type="entry name" value="IQ"/>
    <property type="match status" value="1"/>
</dbReference>
<reference evidence="3" key="1">
    <citation type="submission" date="2025-05" db="UniProtKB">
        <authorList>
            <consortium name="RefSeq"/>
        </authorList>
    </citation>
    <scope>NUCLEOTIDE SEQUENCE [LARGE SCALE GENOMIC DNA]</scope>
</reference>
<gene>
    <name evidence="4" type="primary">LOC115755066</name>
</gene>
<evidence type="ECO:0000313" key="3">
    <source>
        <dbReference type="Proteomes" id="UP000827889"/>
    </source>
</evidence>
<evidence type="ECO:0000256" key="1">
    <source>
        <dbReference type="ARBA" id="ARBA00022860"/>
    </source>
</evidence>